<feature type="domain" description="SSD" evidence="7">
    <location>
        <begin position="227"/>
        <end position="386"/>
    </location>
</feature>
<keyword evidence="2" id="KW-1003">Cell membrane</keyword>
<dbReference type="PANTHER" id="PTHR33406:SF10">
    <property type="entry name" value="SSD DOMAIN-CONTAINING PROTEIN"/>
    <property type="match status" value="1"/>
</dbReference>
<name>A0ABT1XCR0_9BURK</name>
<feature type="transmembrane region" description="Helical" evidence="6">
    <location>
        <begin position="291"/>
        <end position="312"/>
    </location>
</feature>
<evidence type="ECO:0000256" key="4">
    <source>
        <dbReference type="ARBA" id="ARBA00022989"/>
    </source>
</evidence>
<evidence type="ECO:0000256" key="3">
    <source>
        <dbReference type="ARBA" id="ARBA00022692"/>
    </source>
</evidence>
<dbReference type="Proteomes" id="UP001165267">
    <property type="component" value="Unassembled WGS sequence"/>
</dbReference>
<dbReference type="RefSeq" id="WP_257510309.1">
    <property type="nucleotide sequence ID" value="NZ_JANKHG010000001.1"/>
</dbReference>
<dbReference type="InterPro" id="IPR000731">
    <property type="entry name" value="SSD"/>
</dbReference>
<evidence type="ECO:0000256" key="5">
    <source>
        <dbReference type="ARBA" id="ARBA00023136"/>
    </source>
</evidence>
<evidence type="ECO:0000256" key="2">
    <source>
        <dbReference type="ARBA" id="ARBA00022475"/>
    </source>
</evidence>
<gene>
    <name evidence="8" type="ORF">NSP04_00150</name>
</gene>
<dbReference type="InterPro" id="IPR004869">
    <property type="entry name" value="MMPL_dom"/>
</dbReference>
<feature type="transmembrane region" description="Helical" evidence="6">
    <location>
        <begin position="422"/>
        <end position="439"/>
    </location>
</feature>
<feature type="transmembrane region" description="Helical" evidence="6">
    <location>
        <begin position="261"/>
        <end position="285"/>
    </location>
</feature>
<keyword evidence="4 6" id="KW-1133">Transmembrane helix</keyword>
<evidence type="ECO:0000313" key="8">
    <source>
        <dbReference type="EMBL" id="MCR2745055.1"/>
    </source>
</evidence>
<sequence length="780" mass="84808">MTSPEINIHDKAPFAERLIFNNRLLVIVFMLLATAVLAWQATQLKVAASFEKMIPTKHEYVINFLENRADLTSLGNVVRVTVQAKEGDIFSPDYLETLKQVTDKAFYIPGVNRPEMASLWTANTRWTSVTEEGLEGGQVIPATYTGDAESIDQVRQNVELSGQIGRLVGNDFKSTIVYLPLLEINPETGDRLDYKEFSERIETELRDEFNSDKIEIRVTGFAKIVGDLIEGATQVVMFFAVAVLITLVMLFLYSRSVKSTVATLACSITAVIWQLGLLNALGMGLDPYSMLVPFLVFAIGVSHGVQIVNAIAHKQGDGHNKLNSARLAFRGLYIAGLTALLSDGFGFATLMVIDIPVIRDLAIAASVGVAVIILTNLVLLPLIMSYTGVDEKAVKVLQESESGSNKLWHFLAGFAQAKMAKGALAVGLALLAVGLWGNANVQIGDLDKGAPELRADSRYNLDNAYVTDNYSTSTDVFVVMVETTLDGCIKYNTLAAVDLFQWTIEQVPGVQSSISLADRSKFVISAYSEGDIKWNALNRNQFVLNGTISGMNLSDGLFSSDCSFMPIIVFLEDHKADTLKRVVAAAEDFIAKNDTGDAVFKLAAGNAGIEAATNEVVERAQVEMLIWVYAVVAILVWLAFRSVRTVICIIAPLALTSLLCSALMVVLGIGVKVATLPVIALGVGIGVDYGIYIYGKLEEYLKQGMPFADAYFETLKSTGKAVVFTGLTLGIGVATWAFSPIKFQADMGLLLTFMFLWNMVGAVVFLPALAYFLDRRGAKV</sequence>
<accession>A0ABT1XCR0</accession>
<feature type="transmembrane region" description="Helical" evidence="6">
    <location>
        <begin position="647"/>
        <end position="669"/>
    </location>
</feature>
<protein>
    <submittedName>
        <fullName evidence="8">MMPL family transporter</fullName>
    </submittedName>
</protein>
<feature type="transmembrane region" description="Helical" evidence="6">
    <location>
        <begin position="721"/>
        <end position="738"/>
    </location>
</feature>
<dbReference type="SUPFAM" id="SSF82866">
    <property type="entry name" value="Multidrug efflux transporter AcrB transmembrane domain"/>
    <property type="match status" value="2"/>
</dbReference>
<feature type="transmembrane region" description="Helical" evidence="6">
    <location>
        <begin position="750"/>
        <end position="773"/>
    </location>
</feature>
<dbReference type="Gene3D" id="1.20.1640.10">
    <property type="entry name" value="Multidrug efflux transporter AcrB transmembrane domain"/>
    <property type="match status" value="2"/>
</dbReference>
<dbReference type="PANTHER" id="PTHR33406">
    <property type="entry name" value="MEMBRANE PROTEIN MJ1562-RELATED"/>
    <property type="match status" value="1"/>
</dbReference>
<reference evidence="8" key="1">
    <citation type="submission" date="2022-07" db="EMBL/GenBank/DDBJ databases">
        <authorList>
            <person name="Xamxidin M."/>
        </authorList>
    </citation>
    <scope>NUCLEOTIDE SEQUENCE</scope>
    <source>
        <strain evidence="8">YS8-69</strain>
    </source>
</reference>
<feature type="transmembrane region" description="Helical" evidence="6">
    <location>
        <begin position="361"/>
        <end position="383"/>
    </location>
</feature>
<dbReference type="EMBL" id="JANKHG010000001">
    <property type="protein sequence ID" value="MCR2745055.1"/>
    <property type="molecule type" value="Genomic_DNA"/>
</dbReference>
<dbReference type="PROSITE" id="PS50156">
    <property type="entry name" value="SSD"/>
    <property type="match status" value="1"/>
</dbReference>
<feature type="transmembrane region" description="Helical" evidence="6">
    <location>
        <begin position="235"/>
        <end position="254"/>
    </location>
</feature>
<dbReference type="InterPro" id="IPR050545">
    <property type="entry name" value="Mycobact_MmpL"/>
</dbReference>
<keyword evidence="5 6" id="KW-0472">Membrane</keyword>
<comment type="caution">
    <text evidence="8">The sequence shown here is derived from an EMBL/GenBank/DDBJ whole genome shotgun (WGS) entry which is preliminary data.</text>
</comment>
<evidence type="ECO:0000313" key="9">
    <source>
        <dbReference type="Proteomes" id="UP001165267"/>
    </source>
</evidence>
<keyword evidence="3 6" id="KW-0812">Transmembrane</keyword>
<keyword evidence="9" id="KW-1185">Reference proteome</keyword>
<evidence type="ECO:0000256" key="6">
    <source>
        <dbReference type="SAM" id="Phobius"/>
    </source>
</evidence>
<evidence type="ECO:0000256" key="1">
    <source>
        <dbReference type="ARBA" id="ARBA00004651"/>
    </source>
</evidence>
<feature type="transmembrane region" description="Helical" evidence="6">
    <location>
        <begin position="20"/>
        <end position="39"/>
    </location>
</feature>
<dbReference type="Pfam" id="PF03176">
    <property type="entry name" value="MMPL"/>
    <property type="match status" value="2"/>
</dbReference>
<comment type="subcellular location">
    <subcellularLocation>
        <location evidence="1">Cell membrane</location>
        <topology evidence="1">Multi-pass membrane protein</topology>
    </subcellularLocation>
</comment>
<feature type="transmembrane region" description="Helical" evidence="6">
    <location>
        <begin position="624"/>
        <end position="640"/>
    </location>
</feature>
<evidence type="ECO:0000259" key="7">
    <source>
        <dbReference type="PROSITE" id="PS50156"/>
    </source>
</evidence>
<feature type="transmembrane region" description="Helical" evidence="6">
    <location>
        <begin position="332"/>
        <end position="355"/>
    </location>
</feature>
<feature type="transmembrane region" description="Helical" evidence="6">
    <location>
        <begin position="675"/>
        <end position="695"/>
    </location>
</feature>
<organism evidence="8 9">
    <name type="scientific">Limnobacter parvus</name>
    <dbReference type="NCBI Taxonomy" id="2939690"/>
    <lineage>
        <taxon>Bacteria</taxon>
        <taxon>Pseudomonadati</taxon>
        <taxon>Pseudomonadota</taxon>
        <taxon>Betaproteobacteria</taxon>
        <taxon>Burkholderiales</taxon>
        <taxon>Burkholderiaceae</taxon>
        <taxon>Limnobacter</taxon>
    </lineage>
</organism>
<proteinExistence type="predicted"/>